<dbReference type="InterPro" id="IPR020904">
    <property type="entry name" value="Sc_DH/Rdtase_CS"/>
</dbReference>
<sequence>MATDTPVWFITGASSGFGKTIALEALDRGQRVIATARNVSSLAELGAKGAHTMSLDVVADDSTIETKVAEAMAVHGLITHVVNCAGYILEGMIEESSTREIFDQFNVNVFGSIKVIRAVLPHLREATTPGLKVIANFGSTSSWTGWPSSSVYCSSKWAISGLTEGLAAEVAPFGIKATVIEPGTFRTRFLAPGSSGRQYAENHLPAYKPTRDMINGFMDSTHGAQLGDVGKGAKVIVDVLTTTNIGEGKEIPIRLLLGSDSVDFVRDKCVKTTALITEWEEVIRSTDSK</sequence>
<proteinExistence type="inferred from homology"/>
<dbReference type="InterPro" id="IPR036291">
    <property type="entry name" value="NAD(P)-bd_dom_sf"/>
</dbReference>
<name>A0A9P5HF61_9HYPO</name>
<gene>
    <name evidence="4" type="ORF">G7Z17_g6435</name>
</gene>
<dbReference type="OrthoDB" id="1274115at2759"/>
<keyword evidence="2" id="KW-0521">NADP</keyword>
<evidence type="ECO:0000313" key="4">
    <source>
        <dbReference type="EMBL" id="KAF7549349.1"/>
    </source>
</evidence>
<dbReference type="Pfam" id="PF00106">
    <property type="entry name" value="adh_short"/>
    <property type="match status" value="1"/>
</dbReference>
<dbReference type="SUPFAM" id="SSF51735">
    <property type="entry name" value="NAD(P)-binding Rossmann-fold domains"/>
    <property type="match status" value="1"/>
</dbReference>
<keyword evidence="5" id="KW-1185">Reference proteome</keyword>
<evidence type="ECO:0000256" key="1">
    <source>
        <dbReference type="ARBA" id="ARBA00006484"/>
    </source>
</evidence>
<dbReference type="Proteomes" id="UP000722485">
    <property type="component" value="Unassembled WGS sequence"/>
</dbReference>
<dbReference type="CDD" id="cd05374">
    <property type="entry name" value="17beta-HSD-like_SDR_c"/>
    <property type="match status" value="1"/>
</dbReference>
<dbReference type="PANTHER" id="PTHR43976">
    <property type="entry name" value="SHORT CHAIN DEHYDROGENASE"/>
    <property type="match status" value="1"/>
</dbReference>
<dbReference type="PRINTS" id="PR00081">
    <property type="entry name" value="GDHRDH"/>
</dbReference>
<comment type="similarity">
    <text evidence="1">Belongs to the short-chain dehydrogenases/reductases (SDR) family.</text>
</comment>
<organism evidence="4 5">
    <name type="scientific">Cylindrodendrum hubeiense</name>
    <dbReference type="NCBI Taxonomy" id="595255"/>
    <lineage>
        <taxon>Eukaryota</taxon>
        <taxon>Fungi</taxon>
        <taxon>Dikarya</taxon>
        <taxon>Ascomycota</taxon>
        <taxon>Pezizomycotina</taxon>
        <taxon>Sordariomycetes</taxon>
        <taxon>Hypocreomycetidae</taxon>
        <taxon>Hypocreales</taxon>
        <taxon>Nectriaceae</taxon>
        <taxon>Cylindrodendrum</taxon>
    </lineage>
</organism>
<dbReference type="InterPro" id="IPR002347">
    <property type="entry name" value="SDR_fam"/>
</dbReference>
<accession>A0A9P5HF61</accession>
<dbReference type="AlphaFoldDB" id="A0A9P5HF61"/>
<reference evidence="4" key="1">
    <citation type="submission" date="2020-03" db="EMBL/GenBank/DDBJ databases">
        <title>Draft Genome Sequence of Cylindrodendrum hubeiense.</title>
        <authorList>
            <person name="Buettner E."/>
            <person name="Kellner H."/>
        </authorList>
    </citation>
    <scope>NUCLEOTIDE SEQUENCE</scope>
    <source>
        <strain evidence="4">IHI 201604</strain>
    </source>
</reference>
<keyword evidence="3" id="KW-0560">Oxidoreductase</keyword>
<evidence type="ECO:0000313" key="5">
    <source>
        <dbReference type="Proteomes" id="UP000722485"/>
    </source>
</evidence>
<comment type="caution">
    <text evidence="4">The sequence shown here is derived from an EMBL/GenBank/DDBJ whole genome shotgun (WGS) entry which is preliminary data.</text>
</comment>
<evidence type="ECO:0000256" key="3">
    <source>
        <dbReference type="ARBA" id="ARBA00023002"/>
    </source>
</evidence>
<dbReference type="GO" id="GO:0016491">
    <property type="term" value="F:oxidoreductase activity"/>
    <property type="evidence" value="ECO:0007669"/>
    <property type="project" value="UniProtKB-KW"/>
</dbReference>
<dbReference type="Gene3D" id="3.40.50.720">
    <property type="entry name" value="NAD(P)-binding Rossmann-like Domain"/>
    <property type="match status" value="1"/>
</dbReference>
<dbReference type="PROSITE" id="PS00061">
    <property type="entry name" value="ADH_SHORT"/>
    <property type="match status" value="1"/>
</dbReference>
<protein>
    <submittedName>
        <fullName evidence="4">Uncharacterized protein</fullName>
    </submittedName>
</protein>
<evidence type="ECO:0000256" key="2">
    <source>
        <dbReference type="ARBA" id="ARBA00022857"/>
    </source>
</evidence>
<dbReference type="EMBL" id="JAANBB010000124">
    <property type="protein sequence ID" value="KAF7549349.1"/>
    <property type="molecule type" value="Genomic_DNA"/>
</dbReference>
<dbReference type="PANTHER" id="PTHR43976:SF16">
    <property type="entry name" value="SHORT-CHAIN DEHYDROGENASE_REDUCTASE FAMILY PROTEIN"/>
    <property type="match status" value="1"/>
</dbReference>
<dbReference type="InterPro" id="IPR051911">
    <property type="entry name" value="SDR_oxidoreductase"/>
</dbReference>